<organism evidence="1 2">
    <name type="scientific">Euphydryas editha</name>
    <name type="common">Edith's checkerspot</name>
    <dbReference type="NCBI Taxonomy" id="104508"/>
    <lineage>
        <taxon>Eukaryota</taxon>
        <taxon>Metazoa</taxon>
        <taxon>Ecdysozoa</taxon>
        <taxon>Arthropoda</taxon>
        <taxon>Hexapoda</taxon>
        <taxon>Insecta</taxon>
        <taxon>Pterygota</taxon>
        <taxon>Neoptera</taxon>
        <taxon>Endopterygota</taxon>
        <taxon>Lepidoptera</taxon>
        <taxon>Glossata</taxon>
        <taxon>Ditrysia</taxon>
        <taxon>Papilionoidea</taxon>
        <taxon>Nymphalidae</taxon>
        <taxon>Nymphalinae</taxon>
        <taxon>Euphydryas</taxon>
    </lineage>
</organism>
<evidence type="ECO:0000313" key="1">
    <source>
        <dbReference type="EMBL" id="CAH2105581.1"/>
    </source>
</evidence>
<evidence type="ECO:0000313" key="2">
    <source>
        <dbReference type="Proteomes" id="UP001153954"/>
    </source>
</evidence>
<dbReference type="AlphaFoldDB" id="A0AAU9V0Z7"/>
<dbReference type="EMBL" id="CAKOGL010000028">
    <property type="protein sequence ID" value="CAH2105581.1"/>
    <property type="molecule type" value="Genomic_DNA"/>
</dbReference>
<name>A0AAU9V0Z7_EUPED</name>
<gene>
    <name evidence="1" type="ORF">EEDITHA_LOCUS19822</name>
</gene>
<sequence>MTYRRLKVHEIAETLGISKDRVGHILHEILAKRKLGTMGAAFAHSRQQAQPPPEKVFLDRLKNLEHHWVKCIELKGDYVEK</sequence>
<dbReference type="Proteomes" id="UP001153954">
    <property type="component" value="Unassembled WGS sequence"/>
</dbReference>
<accession>A0AAU9V0Z7</accession>
<reference evidence="1" key="1">
    <citation type="submission" date="2022-03" db="EMBL/GenBank/DDBJ databases">
        <authorList>
            <person name="Tunstrom K."/>
        </authorList>
    </citation>
    <scope>NUCLEOTIDE SEQUENCE</scope>
</reference>
<proteinExistence type="predicted"/>
<comment type="caution">
    <text evidence="1">The sequence shown here is derived from an EMBL/GenBank/DDBJ whole genome shotgun (WGS) entry which is preliminary data.</text>
</comment>
<protein>
    <submittedName>
        <fullName evidence="1">Uncharacterized protein</fullName>
    </submittedName>
</protein>
<keyword evidence="2" id="KW-1185">Reference proteome</keyword>